<dbReference type="Proteomes" id="UP001208938">
    <property type="component" value="Unassembled WGS sequence"/>
</dbReference>
<name>A0ABT3GYP7_9RHOB</name>
<dbReference type="InterPro" id="IPR052158">
    <property type="entry name" value="INH-QAR"/>
</dbReference>
<dbReference type="Gene3D" id="1.10.10.60">
    <property type="entry name" value="Homeodomain-like"/>
    <property type="match status" value="1"/>
</dbReference>
<sequence>MPNPPNRTLALIAYPGASRAALEGLDEMLTYAGRLCVQRGLPVITASRVGPDLPQQRFDAVVVPPAFGSLDYLSPDPALADWIAGQRGQGALIASACAGAFYLGAAGLLDGRRATTHWALADRLAARFPAARIEPERVTLTDGPVLTAGGLFSWIDLGHELIARLAGSAVMREVGRFFVLDTGRRDQRLYRPGPQGRAHADAAVHRAQEAMQADPARGWRIADLARLAALSERSLHRRFAAATGQSPLDYLAALRIAVAQDLLADTSAPIDAVAASAGYANTDAFRRAFLRQTGQVPSAYRRHLRR</sequence>
<organism evidence="4 5">
    <name type="scientific">Pararhodobacter zhoushanensis</name>
    <dbReference type="NCBI Taxonomy" id="2479545"/>
    <lineage>
        <taxon>Bacteria</taxon>
        <taxon>Pseudomonadati</taxon>
        <taxon>Pseudomonadota</taxon>
        <taxon>Alphaproteobacteria</taxon>
        <taxon>Rhodobacterales</taxon>
        <taxon>Paracoccaceae</taxon>
        <taxon>Pararhodobacter</taxon>
    </lineage>
</organism>
<keyword evidence="2" id="KW-0804">Transcription</keyword>
<dbReference type="PANTHER" id="PTHR43130">
    <property type="entry name" value="ARAC-FAMILY TRANSCRIPTIONAL REGULATOR"/>
    <property type="match status" value="1"/>
</dbReference>
<evidence type="ECO:0000256" key="1">
    <source>
        <dbReference type="ARBA" id="ARBA00023015"/>
    </source>
</evidence>
<dbReference type="SUPFAM" id="SSF52317">
    <property type="entry name" value="Class I glutamine amidotransferase-like"/>
    <property type="match status" value="1"/>
</dbReference>
<keyword evidence="5" id="KW-1185">Reference proteome</keyword>
<proteinExistence type="predicted"/>
<evidence type="ECO:0000256" key="2">
    <source>
        <dbReference type="ARBA" id="ARBA00023163"/>
    </source>
</evidence>
<dbReference type="SMART" id="SM00342">
    <property type="entry name" value="HTH_ARAC"/>
    <property type="match status" value="1"/>
</dbReference>
<dbReference type="Pfam" id="PF12833">
    <property type="entry name" value="HTH_18"/>
    <property type="match status" value="1"/>
</dbReference>
<evidence type="ECO:0000313" key="4">
    <source>
        <dbReference type="EMBL" id="MCW1932659.1"/>
    </source>
</evidence>
<dbReference type="SUPFAM" id="SSF46689">
    <property type="entry name" value="Homeodomain-like"/>
    <property type="match status" value="2"/>
</dbReference>
<feature type="domain" description="HTH araC/xylS-type" evidence="3">
    <location>
        <begin position="205"/>
        <end position="303"/>
    </location>
</feature>
<dbReference type="PANTHER" id="PTHR43130:SF3">
    <property type="entry name" value="HTH-TYPE TRANSCRIPTIONAL REGULATOR RV1931C"/>
    <property type="match status" value="1"/>
</dbReference>
<dbReference type="InterPro" id="IPR002818">
    <property type="entry name" value="DJ-1/PfpI"/>
</dbReference>
<dbReference type="RefSeq" id="WP_264505642.1">
    <property type="nucleotide sequence ID" value="NZ_JAPDFL010000001.1"/>
</dbReference>
<dbReference type="PROSITE" id="PS01124">
    <property type="entry name" value="HTH_ARAC_FAMILY_2"/>
    <property type="match status" value="1"/>
</dbReference>
<gene>
    <name evidence="4" type="ORF">OKW52_10420</name>
</gene>
<reference evidence="4 5" key="1">
    <citation type="submission" date="2022-10" db="EMBL/GenBank/DDBJ databases">
        <title>Pararhodobacter sp. nov., isolated from marine algae.</title>
        <authorList>
            <person name="Choi B.J."/>
            <person name="Kim J.M."/>
            <person name="Lee J.K."/>
            <person name="Choi D.G."/>
            <person name="Jeon C.O."/>
        </authorList>
    </citation>
    <scope>NUCLEOTIDE SEQUENCE [LARGE SCALE GENOMIC DNA]</scope>
    <source>
        <strain evidence="4 5">ZQ420</strain>
    </source>
</reference>
<keyword evidence="1" id="KW-0805">Transcription regulation</keyword>
<dbReference type="InterPro" id="IPR009057">
    <property type="entry name" value="Homeodomain-like_sf"/>
</dbReference>
<accession>A0ABT3GYP7</accession>
<dbReference type="Pfam" id="PF01965">
    <property type="entry name" value="DJ-1_PfpI"/>
    <property type="match status" value="1"/>
</dbReference>
<comment type="caution">
    <text evidence="4">The sequence shown here is derived from an EMBL/GenBank/DDBJ whole genome shotgun (WGS) entry which is preliminary data.</text>
</comment>
<dbReference type="InterPro" id="IPR018060">
    <property type="entry name" value="HTH_AraC"/>
</dbReference>
<protein>
    <submittedName>
        <fullName evidence="4">Helix-turn-helix domain-containing protein</fullName>
    </submittedName>
</protein>
<evidence type="ECO:0000259" key="3">
    <source>
        <dbReference type="PROSITE" id="PS01124"/>
    </source>
</evidence>
<dbReference type="InterPro" id="IPR029062">
    <property type="entry name" value="Class_I_gatase-like"/>
</dbReference>
<dbReference type="EMBL" id="JAPDFL010000001">
    <property type="protein sequence ID" value="MCW1932659.1"/>
    <property type="molecule type" value="Genomic_DNA"/>
</dbReference>
<evidence type="ECO:0000313" key="5">
    <source>
        <dbReference type="Proteomes" id="UP001208938"/>
    </source>
</evidence>
<dbReference type="Gene3D" id="3.40.50.880">
    <property type="match status" value="1"/>
</dbReference>